<proteinExistence type="predicted"/>
<protein>
    <recommendedName>
        <fullName evidence="4">Prokaryotic membrane lipoprotein lipid attachment site profile</fullName>
    </recommendedName>
</protein>
<dbReference type="Proteomes" id="UP000001946">
    <property type="component" value="Chromosome"/>
</dbReference>
<name>Q24SB5_DESHY</name>
<dbReference type="EMBL" id="AP008230">
    <property type="protein sequence ID" value="BAE85077.1"/>
    <property type="molecule type" value="Genomic_DNA"/>
</dbReference>
<evidence type="ECO:0000313" key="2">
    <source>
        <dbReference type="EMBL" id="BAE85077.1"/>
    </source>
</evidence>
<dbReference type="HOGENOM" id="CLU_1793372_0_0_9"/>
<evidence type="ECO:0000256" key="1">
    <source>
        <dbReference type="SAM" id="MobiDB-lite"/>
    </source>
</evidence>
<dbReference type="AlphaFoldDB" id="Q24SB5"/>
<evidence type="ECO:0000313" key="3">
    <source>
        <dbReference type="Proteomes" id="UP000001946"/>
    </source>
</evidence>
<feature type="compositionally biased region" description="Polar residues" evidence="1">
    <location>
        <begin position="30"/>
        <end position="39"/>
    </location>
</feature>
<gene>
    <name evidence="2" type="ordered locus">DSY3288</name>
</gene>
<sequence>MSSIMLKKLSMGLIILALIFGIWGCGGKTNGEQPQNPSTEQPQQEEPLKPQYLTPIPEGTPLGESNMKLSEQIMGQKDVLGTQIYEQMETVFGDITFNAGVDKAYANQLIKELLAQMKTNYPGKPLTAQAISDGQVIDSVSFKP</sequence>
<feature type="compositionally biased region" description="Low complexity" evidence="1">
    <location>
        <begin position="40"/>
        <end position="51"/>
    </location>
</feature>
<reference evidence="2 3" key="1">
    <citation type="journal article" date="2006" name="J. Bacteriol.">
        <title>Complete genome sequence of the dehalorespiring bacterium Desulfitobacterium hafniense Y51 and comparison with Dehalococcoides ethenogenes 195.</title>
        <authorList>
            <person name="Nonaka H."/>
            <person name="Keresztes G."/>
            <person name="Shinoda Y."/>
            <person name="Ikenaga Y."/>
            <person name="Abe M."/>
            <person name="Naito K."/>
            <person name="Inatomi K."/>
            <person name="Furukawa K."/>
            <person name="Inui M."/>
            <person name="Yukawa H."/>
        </authorList>
    </citation>
    <scope>NUCLEOTIDE SEQUENCE [LARGE SCALE GENOMIC DNA]</scope>
    <source>
        <strain evidence="2 3">Y51</strain>
    </source>
</reference>
<organism evidence="2 3">
    <name type="scientific">Desulfitobacterium hafniense (strain Y51)</name>
    <dbReference type="NCBI Taxonomy" id="138119"/>
    <lineage>
        <taxon>Bacteria</taxon>
        <taxon>Bacillati</taxon>
        <taxon>Bacillota</taxon>
        <taxon>Clostridia</taxon>
        <taxon>Eubacteriales</taxon>
        <taxon>Desulfitobacteriaceae</taxon>
        <taxon>Desulfitobacterium</taxon>
    </lineage>
</organism>
<keyword evidence="3" id="KW-1185">Reference proteome</keyword>
<accession>Q24SB5</accession>
<feature type="region of interest" description="Disordered" evidence="1">
    <location>
        <begin position="30"/>
        <end position="52"/>
    </location>
</feature>
<dbReference type="STRING" id="138119.DSY3288"/>
<dbReference type="KEGG" id="dsy:DSY3288"/>
<evidence type="ECO:0008006" key="4">
    <source>
        <dbReference type="Google" id="ProtNLM"/>
    </source>
</evidence>